<evidence type="ECO:0000256" key="1">
    <source>
        <dbReference type="SAM" id="MobiDB-lite"/>
    </source>
</evidence>
<dbReference type="Proteomes" id="UP001287286">
    <property type="component" value="Unassembled WGS sequence"/>
</dbReference>
<sequence>MVDEAGRVALAQGRQRVIGGGDDGGAERGSRGAASSHVCSVSPCEVSRVTGRADGDTLRRLPGGRHRVRSRGCLGWCECANLGFAPIWVQMALAGPGAMTTGQQAGARMTGFDVVRVGCRRMLETAHRRPGARHRPVARDVRRASALRCEPPGSAGPWVASQRQRDGRTIGRVRWGGPPPQFVPAAQRSCSAAQMLARPYPWHPTPARRPRFCSLIRLPACSCPSTAASTQC</sequence>
<reference evidence="2 3" key="1">
    <citation type="journal article" date="2024" name="Microbiol. Resour. Announc.">
        <title>Genome annotations for the ascomycete fungi Trichoderma harzianum, Trichoderma aggressivum, and Purpureocillium lilacinum.</title>
        <authorList>
            <person name="Beijen E.P.W."/>
            <person name="Ohm R.A."/>
        </authorList>
    </citation>
    <scope>NUCLEOTIDE SEQUENCE [LARGE SCALE GENOMIC DNA]</scope>
    <source>
        <strain evidence="2 3">CBS 150709</strain>
    </source>
</reference>
<evidence type="ECO:0000313" key="3">
    <source>
        <dbReference type="Proteomes" id="UP001287286"/>
    </source>
</evidence>
<dbReference type="EMBL" id="JAWRVI010000062">
    <property type="protein sequence ID" value="KAK4082649.1"/>
    <property type="molecule type" value="Genomic_DNA"/>
</dbReference>
<protein>
    <submittedName>
        <fullName evidence="2">Uncharacterized protein</fullName>
    </submittedName>
</protein>
<organism evidence="2 3">
    <name type="scientific">Purpureocillium lilacinum</name>
    <name type="common">Paecilomyces lilacinus</name>
    <dbReference type="NCBI Taxonomy" id="33203"/>
    <lineage>
        <taxon>Eukaryota</taxon>
        <taxon>Fungi</taxon>
        <taxon>Dikarya</taxon>
        <taxon>Ascomycota</taxon>
        <taxon>Pezizomycotina</taxon>
        <taxon>Sordariomycetes</taxon>
        <taxon>Hypocreomycetidae</taxon>
        <taxon>Hypocreales</taxon>
        <taxon>Ophiocordycipitaceae</taxon>
        <taxon>Purpureocillium</taxon>
    </lineage>
</organism>
<proteinExistence type="predicted"/>
<name>A0ABR0BKN2_PURLI</name>
<evidence type="ECO:0000313" key="2">
    <source>
        <dbReference type="EMBL" id="KAK4082649.1"/>
    </source>
</evidence>
<keyword evidence="3" id="KW-1185">Reference proteome</keyword>
<gene>
    <name evidence="2" type="ORF">Purlil1_11069</name>
</gene>
<feature type="region of interest" description="Disordered" evidence="1">
    <location>
        <begin position="13"/>
        <end position="34"/>
    </location>
</feature>
<accession>A0ABR0BKN2</accession>
<comment type="caution">
    <text evidence="2">The sequence shown here is derived from an EMBL/GenBank/DDBJ whole genome shotgun (WGS) entry which is preliminary data.</text>
</comment>